<dbReference type="Gene3D" id="3.10.20.90">
    <property type="entry name" value="Phosphatidylinositol 3-kinase Catalytic Subunit, Chain A, domain 1"/>
    <property type="match status" value="1"/>
</dbReference>
<feature type="compositionally biased region" description="Acidic residues" evidence="1">
    <location>
        <begin position="724"/>
        <end position="737"/>
    </location>
</feature>
<dbReference type="PANTHER" id="PTHR12943:SF27">
    <property type="entry name" value="HOMOCYSTEINE-INDUCED ENDOPLASMIC RETICULUM PROTEIN, ISOFORM A"/>
    <property type="match status" value="1"/>
</dbReference>
<gene>
    <name evidence="3" type="ORF">QQZ08_008075</name>
</gene>
<keyword evidence="4" id="KW-1185">Reference proteome</keyword>
<feature type="region of interest" description="Disordered" evidence="1">
    <location>
        <begin position="630"/>
        <end position="650"/>
    </location>
</feature>
<feature type="region of interest" description="Disordered" evidence="1">
    <location>
        <begin position="130"/>
        <end position="197"/>
    </location>
</feature>
<evidence type="ECO:0000256" key="1">
    <source>
        <dbReference type="SAM" id="MobiDB-lite"/>
    </source>
</evidence>
<evidence type="ECO:0000313" key="3">
    <source>
        <dbReference type="EMBL" id="KAK7425396.1"/>
    </source>
</evidence>
<feature type="compositionally biased region" description="Pro residues" evidence="1">
    <location>
        <begin position="174"/>
        <end position="189"/>
    </location>
</feature>
<feature type="region of interest" description="Disordered" evidence="1">
    <location>
        <begin position="1"/>
        <end position="23"/>
    </location>
</feature>
<comment type="caution">
    <text evidence="3">The sequence shown here is derived from an EMBL/GenBank/DDBJ whole genome shotgun (WGS) entry which is preliminary data.</text>
</comment>
<feature type="compositionally biased region" description="Basic residues" evidence="1">
    <location>
        <begin position="148"/>
        <end position="157"/>
    </location>
</feature>
<feature type="compositionally biased region" description="Low complexity" evidence="1">
    <location>
        <begin position="714"/>
        <end position="723"/>
    </location>
</feature>
<proteinExistence type="predicted"/>
<feature type="compositionally biased region" description="Basic residues" evidence="1">
    <location>
        <begin position="436"/>
        <end position="448"/>
    </location>
</feature>
<protein>
    <recommendedName>
        <fullName evidence="5">Ubiquitin-like domain-containing protein</fullName>
    </recommendedName>
</protein>
<dbReference type="SUPFAM" id="SSF54236">
    <property type="entry name" value="Ubiquitin-like"/>
    <property type="match status" value="1"/>
</dbReference>
<name>A0ABR1HWI3_9HYPO</name>
<dbReference type="EMBL" id="JAZAVK010000082">
    <property type="protein sequence ID" value="KAK7425396.1"/>
    <property type="molecule type" value="Genomic_DNA"/>
</dbReference>
<feature type="compositionally biased region" description="Polar residues" evidence="1">
    <location>
        <begin position="521"/>
        <end position="530"/>
    </location>
</feature>
<feature type="region of interest" description="Disordered" evidence="1">
    <location>
        <begin position="319"/>
        <end position="404"/>
    </location>
</feature>
<dbReference type="InterPro" id="IPR039751">
    <property type="entry name" value="HERPUD1/2"/>
</dbReference>
<keyword evidence="2" id="KW-0472">Membrane</keyword>
<evidence type="ECO:0000256" key="2">
    <source>
        <dbReference type="SAM" id="Phobius"/>
    </source>
</evidence>
<accession>A0ABR1HWI3</accession>
<feature type="region of interest" description="Disordered" evidence="1">
    <location>
        <begin position="433"/>
        <end position="530"/>
    </location>
</feature>
<keyword evidence="2" id="KW-1133">Transmembrane helix</keyword>
<dbReference type="PANTHER" id="PTHR12943">
    <property type="entry name" value="HOMOCYSTEINE-RESPONSIVE ENDOPLASMIC RETICULUM-RESIDENT UNIQUITIN-LIKE DOMAIN HERPUD PROTEIN FAMILY MEMBER"/>
    <property type="match status" value="1"/>
</dbReference>
<evidence type="ECO:0008006" key="5">
    <source>
        <dbReference type="Google" id="ProtNLM"/>
    </source>
</evidence>
<keyword evidence="2" id="KW-0812">Transmembrane</keyword>
<evidence type="ECO:0000313" key="4">
    <source>
        <dbReference type="Proteomes" id="UP001498421"/>
    </source>
</evidence>
<dbReference type="InterPro" id="IPR029071">
    <property type="entry name" value="Ubiquitin-like_domsf"/>
</dbReference>
<feature type="compositionally biased region" description="Low complexity" evidence="1">
    <location>
        <begin position="130"/>
        <end position="147"/>
    </location>
</feature>
<feature type="transmembrane region" description="Helical" evidence="2">
    <location>
        <begin position="559"/>
        <end position="577"/>
    </location>
</feature>
<feature type="compositionally biased region" description="Low complexity" evidence="1">
    <location>
        <begin position="358"/>
        <end position="372"/>
    </location>
</feature>
<reference evidence="3 4" key="1">
    <citation type="journal article" date="2025" name="Microbiol. Resour. Announc.">
        <title>Draft genome sequences for Neonectria magnoliae and Neonectria punicea, canker pathogens of Liriodendron tulipifera and Acer saccharum in West Virginia.</title>
        <authorList>
            <person name="Petronek H.M."/>
            <person name="Kasson M.T."/>
            <person name="Metheny A.M."/>
            <person name="Stauder C.M."/>
            <person name="Lovett B."/>
            <person name="Lynch S.C."/>
            <person name="Garnas J.R."/>
            <person name="Kasson L.R."/>
            <person name="Stajich J.E."/>
        </authorList>
    </citation>
    <scope>NUCLEOTIDE SEQUENCE [LARGE SCALE GENOMIC DNA]</scope>
    <source>
        <strain evidence="3 4">NRRL 64651</strain>
    </source>
</reference>
<dbReference type="Proteomes" id="UP001498421">
    <property type="component" value="Unassembled WGS sequence"/>
</dbReference>
<feature type="compositionally biased region" description="Low complexity" evidence="1">
    <location>
        <begin position="452"/>
        <end position="511"/>
    </location>
</feature>
<feature type="transmembrane region" description="Helical" evidence="2">
    <location>
        <begin position="583"/>
        <end position="607"/>
    </location>
</feature>
<sequence length="780" mass="85710">MASEPPSSSSRVDDSTPGSSNDQLTVNLQVVSPSVGVNRPLIFPGLAATTTVKQLKDKIRETLPLRPADENQRLIHRGRAITRESDTLLDIFGTDALRIPDQQTIHLVIRDAHDSYPSVPQAVVPQAVAPAPAPGLTAPAQPANVPRPHAHHHHHHFGPQPPPGFARRTQPTPAANPFPQPRMPSPSPAHTPEQAAAFQHQHQNMTQWLNHIQREAMARAVAQNQRARAQMGMRGIGDNAGYTVHPGGDNTGRASPAPSHTVYREHVGPNGNTYQVETVIRSTAPPTPNGGMSPADVQGILRGADANQTTQAMTSAMQRSASGTSLHNRPLVQPGVTTPVYPTSSMSVAGSGRATPDSTSARSTGAGGTATRQGGPEVYILSSPDGPRALLFNNSSSDTYYTPRLRGQTSIPQLRHSHPSALGNLIYEAQGQIRSRQQHHHHHHHHPRPLSYQPQVQPPQQQQQQQQQQHQQHQQQHQHQQQQQQQQQRQPLPQQQPQVLQPQQQYQHQQQNAPQLEQRPQDQPNDQVQAQEHNQPPIAGLMHHGNPPAAALPPLLMQLWPQIWLVFRLALFVWFFTNPNASWSRWFTIICIAFFIFILSTGVLNGIPDHIWRPLGRHLENLIPMDPRAAQRAAQIQPNRAPGENQQPNPADMAARLVAQNHGPDGWIMAQIRRLERAGLLFLASIAPGVAERHIANLEAAAVRADRERREAEAAAAQNNENGETGENDGENNEDGENGNNDAEPNHGQDGEDDPLLQPGEVAQDNNRDDMPAREQLIAV</sequence>
<feature type="region of interest" description="Disordered" evidence="1">
    <location>
        <begin position="709"/>
        <end position="780"/>
    </location>
</feature>
<feature type="compositionally biased region" description="Low complexity" evidence="1">
    <location>
        <begin position="630"/>
        <end position="642"/>
    </location>
</feature>
<organism evidence="3 4">
    <name type="scientific">Neonectria magnoliae</name>
    <dbReference type="NCBI Taxonomy" id="2732573"/>
    <lineage>
        <taxon>Eukaryota</taxon>
        <taxon>Fungi</taxon>
        <taxon>Dikarya</taxon>
        <taxon>Ascomycota</taxon>
        <taxon>Pezizomycotina</taxon>
        <taxon>Sordariomycetes</taxon>
        <taxon>Hypocreomycetidae</taxon>
        <taxon>Hypocreales</taxon>
        <taxon>Nectriaceae</taxon>
        <taxon>Neonectria</taxon>
    </lineage>
</organism>